<sequence>MYKKIFFLTLCLTIIYLYRLTRYEHFFSNNLTEYFKINKYDFTTNYDKLNKYNNNIIATNLFINSLNNLNKLNSIYSIRYSFGIYAIKNTFPYYDQENEAGAVVLFDGNLTSEYKRYFDFWNIDLENKEMTLKIYRGDLYNFFTNYVIVGKPDYSDNEYLLRYTFVLKKIISKAVFNIYDRVTHIQFNLDAAVTIDPTTLNIYITFPDELKIHGIIFRTLEANRARINITIKDINKH</sequence>
<reference evidence="1" key="1">
    <citation type="journal article" date="2019" name="Philos. Trans. R. Soc. Lond., B, Biol. Sci.">
        <title>Targeted metagenomic recovery of four divergent viruses reveals shared and distinctive characteristics of giant viruses of marine eukaryotes.</title>
        <authorList>
            <person name="Needham D.M."/>
            <person name="Poirier C."/>
            <person name="Hehenberger E."/>
            <person name="Jimenez V."/>
            <person name="Swalwell J.E."/>
            <person name="Santoro A.E."/>
            <person name="Worden A.Z."/>
        </authorList>
    </citation>
    <scope>NUCLEOTIDE SEQUENCE</scope>
    <source>
        <strain evidence="1">MPacV-611</strain>
    </source>
</reference>
<organism evidence="1">
    <name type="scientific">Megaviridae environmental sample</name>
    <dbReference type="NCBI Taxonomy" id="1737588"/>
    <lineage>
        <taxon>Viruses</taxon>
        <taxon>Varidnaviria</taxon>
        <taxon>Bamfordvirae</taxon>
        <taxon>Nucleocytoviricota</taxon>
        <taxon>Megaviricetes</taxon>
        <taxon>Imitervirales</taxon>
        <taxon>Mimiviridae</taxon>
        <taxon>environmental samples</taxon>
    </lineage>
</organism>
<proteinExistence type="predicted"/>
<protein>
    <submittedName>
        <fullName evidence="1">Uncharacterized protein</fullName>
    </submittedName>
</protein>
<name>A0A5J6VMJ9_9VIRU</name>
<accession>A0A5J6VMJ9</accession>
<evidence type="ECO:0000313" key="1">
    <source>
        <dbReference type="EMBL" id="QFG74691.1"/>
    </source>
</evidence>
<dbReference type="EMBL" id="MN448289">
    <property type="protein sequence ID" value="QFG74691.1"/>
    <property type="molecule type" value="Genomic_DNA"/>
</dbReference>